<dbReference type="Proteomes" id="UP000494301">
    <property type="component" value="Unassembled WGS sequence"/>
</dbReference>
<sequence length="602" mass="66640">MTSSLSSHGKNSGTYVSDHSCCRHLLLTTMEDNLDHAMLVQALRDVIDDPSALLTRLKVHALESRDILHAPVYDAAAELNAEESSFFRAVARAARQGLPKHEITTFMFPAVALCQHGDPPAVVDMLVAFAETWGASPVDSVHVVSKVFSNIPTLSYACTDMALGGTGSLSKIAPTLAVATAASEGLAAIPYLLDLAESRDAAHAHAGLAGLCAVDADRWPEASVYIDRVMAVATKAISEEGIQYLGYRLLNHISLVDKRVDQLLLDAMGAGNETAQVETVQWLRFTARDRDPGYVARVLEILVPASLENRDIRDVVEASIISLMFHRETRAVGLSAIDHIGCLLPGRSLEDEFRQLYNAIISDNDRYVQVVSRWLLMSDISIAALRSVLAFAQTAPHRLLPDVLSFSRADERERVRAVRRLLGLCYNGAAIAGFLCELAIHDSTESWALRAFSDVLENYLRIEYPAETRTFLETRLEQTPARSKLHREIARGLKLIREWDKVLRSLPNLRELQPRQEQLVTLNLADRKRNREIGRDVRQRSIFSMLANQVCIKQGQGVVTKMPDGTSTITPLRPHSVTFEVPGSEASDPLLGQLRRLRYLSD</sequence>
<evidence type="ECO:0000313" key="2">
    <source>
        <dbReference type="Proteomes" id="UP000494301"/>
    </source>
</evidence>
<gene>
    <name evidence="1" type="ORF">BLA3211_08453</name>
</gene>
<organism evidence="1 2">
    <name type="scientific">Burkholderia aenigmatica</name>
    <dbReference type="NCBI Taxonomy" id="2015348"/>
    <lineage>
        <taxon>Bacteria</taxon>
        <taxon>Pseudomonadati</taxon>
        <taxon>Pseudomonadota</taxon>
        <taxon>Betaproteobacteria</taxon>
        <taxon>Burkholderiales</taxon>
        <taxon>Burkholderiaceae</taxon>
        <taxon>Burkholderia</taxon>
        <taxon>Burkholderia cepacia complex</taxon>
    </lineage>
</organism>
<dbReference type="AlphaFoldDB" id="A0A6J5JW46"/>
<reference evidence="1 2" key="1">
    <citation type="submission" date="2020-04" db="EMBL/GenBank/DDBJ databases">
        <authorList>
            <person name="Depoorter E."/>
        </authorList>
    </citation>
    <scope>NUCLEOTIDE SEQUENCE [LARGE SCALE GENOMIC DNA]</scope>
    <source>
        <strain evidence="1 2">BCC0217</strain>
    </source>
</reference>
<proteinExistence type="predicted"/>
<accession>A0A6J5JW46</accession>
<dbReference type="EMBL" id="CABWIL020000064">
    <property type="protein sequence ID" value="CAB3975377.1"/>
    <property type="molecule type" value="Genomic_DNA"/>
</dbReference>
<protein>
    <submittedName>
        <fullName evidence="1">Uncharacterized protein</fullName>
    </submittedName>
</protein>
<name>A0A6J5JW46_9BURK</name>
<evidence type="ECO:0000313" key="1">
    <source>
        <dbReference type="EMBL" id="CAB3975377.1"/>
    </source>
</evidence>